<reference evidence="1" key="1">
    <citation type="submission" date="2024-05" db="EMBL/GenBank/DDBJ databases">
        <title>Genome sequencing of novel strain.</title>
        <authorList>
            <person name="Ganbat D."/>
            <person name="Ganbat S."/>
            <person name="Lee S.-J."/>
        </authorList>
    </citation>
    <scope>NUCLEOTIDE SEQUENCE</scope>
    <source>
        <strain evidence="1">SMD15-11</strain>
    </source>
</reference>
<name>A0AB39UVC5_9GAMM</name>
<dbReference type="RefSeq" id="WP_369601104.1">
    <property type="nucleotide sequence ID" value="NZ_CP154858.1"/>
</dbReference>
<dbReference type="PANTHER" id="PTHR38774">
    <property type="entry name" value="CYTOPLASMIC PROTEIN-RELATED"/>
    <property type="match status" value="1"/>
</dbReference>
<dbReference type="AlphaFoldDB" id="A0AB39UVC5"/>
<dbReference type="PANTHER" id="PTHR38774:SF1">
    <property type="entry name" value="CYTOPLASMIC PROTEIN"/>
    <property type="match status" value="1"/>
</dbReference>
<proteinExistence type="predicted"/>
<protein>
    <submittedName>
        <fullName evidence="1">DUF1249 domain-containing protein</fullName>
    </submittedName>
</protein>
<dbReference type="Pfam" id="PF06853">
    <property type="entry name" value="DUF1249"/>
    <property type="match status" value="1"/>
</dbReference>
<dbReference type="InterPro" id="IPR009659">
    <property type="entry name" value="DUF1249"/>
</dbReference>
<evidence type="ECO:0000313" key="1">
    <source>
        <dbReference type="EMBL" id="XDT72089.1"/>
    </source>
</evidence>
<accession>A0AB39UVC5</accession>
<organism evidence="1">
    <name type="scientific">Thermohahella caldifontis</name>
    <dbReference type="NCBI Taxonomy" id="3142973"/>
    <lineage>
        <taxon>Bacteria</taxon>
        <taxon>Pseudomonadati</taxon>
        <taxon>Pseudomonadota</taxon>
        <taxon>Gammaproteobacteria</taxon>
        <taxon>Oceanospirillales</taxon>
        <taxon>Hahellaceae</taxon>
        <taxon>Thermohahella</taxon>
    </lineage>
</organism>
<gene>
    <name evidence="1" type="ORF">AAIA72_15015</name>
</gene>
<dbReference type="EMBL" id="CP154858">
    <property type="protein sequence ID" value="XDT72089.1"/>
    <property type="molecule type" value="Genomic_DNA"/>
</dbReference>
<sequence length="152" mass="17540">MKRIGHRYVPDLALMDALCEGNYHKLSRLIRDWDHCHEREIELVHRGQPLGRVALEVTEVCRYTNTVVARQTRATGPWLNNPDMVIRVYHDARSAEVVRVAGHGRLHGHRYYPNEAMHLPDEKAQMNRFLSDWLGFCLQHGLASGIKPSPIQ</sequence>
<dbReference type="KEGG" id="tcd:AAIA72_15015"/>